<evidence type="ECO:0000259" key="2">
    <source>
        <dbReference type="Pfam" id="PF02617"/>
    </source>
</evidence>
<dbReference type="FunFam" id="3.30.1390.10:FF:000002">
    <property type="entry name" value="ATP-dependent Clp protease adapter protein ClpS"/>
    <property type="match status" value="1"/>
</dbReference>
<dbReference type="EMBL" id="CP022347">
    <property type="protein sequence ID" value="ASQ30715.1"/>
    <property type="molecule type" value="Genomic_DNA"/>
</dbReference>
<dbReference type="HAMAP" id="MF_00302">
    <property type="entry name" value="ClpS"/>
    <property type="match status" value="1"/>
</dbReference>
<evidence type="ECO:0000313" key="4">
    <source>
        <dbReference type="Proteomes" id="UP000201169"/>
    </source>
</evidence>
<protein>
    <recommendedName>
        <fullName evidence="1">ATP-dependent Clp protease adapter protein ClpS</fullName>
    </recommendedName>
</protein>
<sequence>MMNEFEQDLDLKLDEPRMFKVLLLNDDVTTMDFVVEVLMDIFHYDLDSASRIMLEIHHLGRGVCGVYTEEIALSKQRQVMQAAAKANFPLKVELEEE</sequence>
<dbReference type="Pfam" id="PF02617">
    <property type="entry name" value="ClpS"/>
    <property type="match status" value="1"/>
</dbReference>
<comment type="function">
    <text evidence="1">Involved in the modulation of the specificity of the ClpAP-mediated ATP-dependent protein degradation.</text>
</comment>
<evidence type="ECO:0000313" key="3">
    <source>
        <dbReference type="EMBL" id="ASQ30715.1"/>
    </source>
</evidence>
<dbReference type="InterPro" id="IPR022935">
    <property type="entry name" value="ClpS"/>
</dbReference>
<evidence type="ECO:0000256" key="1">
    <source>
        <dbReference type="HAMAP-Rule" id="MF_00302"/>
    </source>
</evidence>
<keyword evidence="3" id="KW-0645">Protease</keyword>
<keyword evidence="3" id="KW-0378">Hydrolase</keyword>
<dbReference type="GO" id="GO:0030163">
    <property type="term" value="P:protein catabolic process"/>
    <property type="evidence" value="ECO:0007669"/>
    <property type="project" value="InterPro"/>
</dbReference>
<keyword evidence="4" id="KW-1185">Reference proteome</keyword>
<dbReference type="Gene3D" id="3.30.1390.10">
    <property type="match status" value="1"/>
</dbReference>
<dbReference type="GO" id="GO:0008233">
    <property type="term" value="F:peptidase activity"/>
    <property type="evidence" value="ECO:0007669"/>
    <property type="project" value="UniProtKB-KW"/>
</dbReference>
<gene>
    <name evidence="1 3" type="primary">clpS</name>
    <name evidence="3" type="ORF">CAV_1063</name>
</gene>
<reference evidence="3 4" key="1">
    <citation type="submission" date="2017-07" db="EMBL/GenBank/DDBJ databases">
        <title>Analysis of two Campylobacter avium genomes and identification of a novel hippuricase gene.</title>
        <authorList>
            <person name="Miller W.G."/>
            <person name="Chapman M.H."/>
            <person name="Yee E."/>
            <person name="Revez J."/>
            <person name="Bono J.L."/>
            <person name="Rossi M."/>
        </authorList>
    </citation>
    <scope>NUCLEOTIDE SEQUENCE [LARGE SCALE GENOMIC DNA]</scope>
    <source>
        <strain evidence="3 4">LMG 24591</strain>
    </source>
</reference>
<proteinExistence type="inferred from homology"/>
<name>A0A222MXX8_9BACT</name>
<dbReference type="PANTHER" id="PTHR33473">
    <property type="entry name" value="ATP-DEPENDENT CLP PROTEASE ADAPTER PROTEIN CLPS1, CHLOROPLASTIC"/>
    <property type="match status" value="1"/>
</dbReference>
<dbReference type="KEGG" id="cavi:CAV_1063"/>
<dbReference type="InterPro" id="IPR014719">
    <property type="entry name" value="Ribosomal_bL12_C/ClpS-like"/>
</dbReference>
<accession>A0A222MXX8</accession>
<dbReference type="Proteomes" id="UP000201169">
    <property type="component" value="Chromosome"/>
</dbReference>
<dbReference type="GO" id="GO:0006508">
    <property type="term" value="P:proteolysis"/>
    <property type="evidence" value="ECO:0007669"/>
    <property type="project" value="UniProtKB-UniRule"/>
</dbReference>
<dbReference type="PANTHER" id="PTHR33473:SF19">
    <property type="entry name" value="ATP-DEPENDENT CLP PROTEASE ADAPTER PROTEIN CLPS"/>
    <property type="match status" value="1"/>
</dbReference>
<dbReference type="SUPFAM" id="SSF54736">
    <property type="entry name" value="ClpS-like"/>
    <property type="match status" value="1"/>
</dbReference>
<dbReference type="AlphaFoldDB" id="A0A222MXX8"/>
<comment type="subunit">
    <text evidence="1">Binds to the N-terminal domain of the chaperone ClpA.</text>
</comment>
<feature type="domain" description="Adaptor protein ClpS core" evidence="2">
    <location>
        <begin position="15"/>
        <end position="93"/>
    </location>
</feature>
<comment type="similarity">
    <text evidence="1">Belongs to the ClpS family.</text>
</comment>
<dbReference type="InterPro" id="IPR003769">
    <property type="entry name" value="ClpS_core"/>
</dbReference>
<organism evidence="3 4">
    <name type="scientific">Campylobacter avium LMG 24591</name>
    <dbReference type="NCBI Taxonomy" id="522484"/>
    <lineage>
        <taxon>Bacteria</taxon>
        <taxon>Pseudomonadati</taxon>
        <taxon>Campylobacterota</taxon>
        <taxon>Epsilonproteobacteria</taxon>
        <taxon>Campylobacterales</taxon>
        <taxon>Campylobacteraceae</taxon>
        <taxon>Campylobacter</taxon>
    </lineage>
</organism>